<dbReference type="GO" id="GO:0016829">
    <property type="term" value="F:lyase activity"/>
    <property type="evidence" value="ECO:0007669"/>
    <property type="project" value="UniProtKB-KW"/>
</dbReference>
<gene>
    <name evidence="5" type="ORF">BON30_31975</name>
</gene>
<keyword evidence="2" id="KW-0378">Hydrolase</keyword>
<dbReference type="RefSeq" id="WP_071902281.1">
    <property type="nucleotide sequence ID" value="NZ_MPIN01000010.1"/>
</dbReference>
<dbReference type="EMBL" id="MPIN01000010">
    <property type="protein sequence ID" value="OJH36396.1"/>
    <property type="molecule type" value="Genomic_DNA"/>
</dbReference>
<evidence type="ECO:0000256" key="1">
    <source>
        <dbReference type="ARBA" id="ARBA00022741"/>
    </source>
</evidence>
<dbReference type="InterPro" id="IPR029000">
    <property type="entry name" value="Cyclophilin-like_dom_sf"/>
</dbReference>
<name>A0A1L9B2F0_9BACT</name>
<evidence type="ECO:0000256" key="3">
    <source>
        <dbReference type="ARBA" id="ARBA00022840"/>
    </source>
</evidence>
<dbReference type="SMART" id="SM00797">
    <property type="entry name" value="AHS2"/>
    <property type="match status" value="1"/>
</dbReference>
<organism evidence="5 6">
    <name type="scientific">Cystobacter ferrugineus</name>
    <dbReference type="NCBI Taxonomy" id="83449"/>
    <lineage>
        <taxon>Bacteria</taxon>
        <taxon>Pseudomonadati</taxon>
        <taxon>Myxococcota</taxon>
        <taxon>Myxococcia</taxon>
        <taxon>Myxococcales</taxon>
        <taxon>Cystobacterineae</taxon>
        <taxon>Archangiaceae</taxon>
        <taxon>Cystobacter</taxon>
    </lineage>
</organism>
<evidence type="ECO:0000256" key="2">
    <source>
        <dbReference type="ARBA" id="ARBA00022801"/>
    </source>
</evidence>
<comment type="caution">
    <text evidence="5">The sequence shown here is derived from an EMBL/GenBank/DDBJ whole genome shotgun (WGS) entry which is preliminary data.</text>
</comment>
<dbReference type="STRING" id="83449.BON30_31975"/>
<dbReference type="GO" id="GO:0005524">
    <property type="term" value="F:ATP binding"/>
    <property type="evidence" value="ECO:0007669"/>
    <property type="project" value="UniProtKB-KW"/>
</dbReference>
<dbReference type="OrthoDB" id="9768696at2"/>
<dbReference type="GO" id="GO:0016787">
    <property type="term" value="F:hydrolase activity"/>
    <property type="evidence" value="ECO:0007669"/>
    <property type="project" value="UniProtKB-KW"/>
</dbReference>
<feature type="domain" description="Carboxyltransferase" evidence="4">
    <location>
        <begin position="26"/>
        <end position="280"/>
    </location>
</feature>
<dbReference type="PANTHER" id="PTHR43309:SF3">
    <property type="entry name" value="5-OXOPROLINASE SUBUNIT C"/>
    <property type="match status" value="1"/>
</dbReference>
<dbReference type="InterPro" id="IPR003778">
    <property type="entry name" value="CT_A_B"/>
</dbReference>
<evidence type="ECO:0000313" key="6">
    <source>
        <dbReference type="Proteomes" id="UP000182229"/>
    </source>
</evidence>
<dbReference type="PANTHER" id="PTHR43309">
    <property type="entry name" value="5-OXOPROLINASE SUBUNIT C"/>
    <property type="match status" value="1"/>
</dbReference>
<dbReference type="InterPro" id="IPR052708">
    <property type="entry name" value="PxpC"/>
</dbReference>
<protein>
    <submittedName>
        <fullName evidence="5">Urea amidolyase</fullName>
    </submittedName>
</protein>
<reference evidence="6" key="1">
    <citation type="submission" date="2016-11" db="EMBL/GenBank/DDBJ databases">
        <authorList>
            <person name="Shukria A."/>
            <person name="Stevens D.C."/>
        </authorList>
    </citation>
    <scope>NUCLEOTIDE SEQUENCE [LARGE SCALE GENOMIC DNA]</scope>
    <source>
        <strain evidence="6">Cbfe23</strain>
    </source>
</reference>
<sequence>MDARLEVLDVRGPVAVQDGGRPGRMHQGVPPGGALVPEWLAAANRAVGNAWSAAALECYGRLELRVTGRSAWVSVGGDAFQVAEGERFRVSAPERGVVRYMAVEGGLAVPEVLGGRGLLPVARLGGGEGRMLEPGDVLPLGVGGGTRLAPAPVEPSGDVIRVVWGPEPGRFDPGAQEALLSGRFTVSPTSDRVGMRLRGPHLAHTDTGSGVSGPMVRGALQVPASGEPIVLGPDHPTLGGYPVLAVVIRADWGRLASRRPGETVRFVAVSVEEAREAWKCLDLVGATTCLIPGQGAGS</sequence>
<evidence type="ECO:0000313" key="5">
    <source>
        <dbReference type="EMBL" id="OJH36396.1"/>
    </source>
</evidence>
<reference evidence="5 6" key="2">
    <citation type="submission" date="2016-12" db="EMBL/GenBank/DDBJ databases">
        <title>Draft Genome Sequence of Cystobacter ferrugineus Strain Cbfe23.</title>
        <authorList>
            <person name="Akbar S."/>
            <person name="Dowd S.E."/>
            <person name="Stevens D.C."/>
        </authorList>
    </citation>
    <scope>NUCLEOTIDE SEQUENCE [LARGE SCALE GENOMIC DNA]</scope>
    <source>
        <strain evidence="5 6">Cbfe23</strain>
    </source>
</reference>
<keyword evidence="3" id="KW-0067">ATP-binding</keyword>
<evidence type="ECO:0000259" key="4">
    <source>
        <dbReference type="SMART" id="SM00797"/>
    </source>
</evidence>
<dbReference type="Proteomes" id="UP000182229">
    <property type="component" value="Unassembled WGS sequence"/>
</dbReference>
<keyword evidence="6" id="KW-1185">Reference proteome</keyword>
<proteinExistence type="predicted"/>
<dbReference type="AlphaFoldDB" id="A0A1L9B2F0"/>
<dbReference type="SUPFAM" id="SSF50891">
    <property type="entry name" value="Cyclophilin-like"/>
    <property type="match status" value="1"/>
</dbReference>
<keyword evidence="1" id="KW-0547">Nucleotide-binding</keyword>
<accession>A0A1L9B2F0</accession>
<keyword evidence="5" id="KW-0456">Lyase</keyword>
<dbReference type="Pfam" id="PF02626">
    <property type="entry name" value="CT_A_B"/>
    <property type="match status" value="1"/>
</dbReference>
<dbReference type="Gene3D" id="2.40.100.10">
    <property type="entry name" value="Cyclophilin-like"/>
    <property type="match status" value="1"/>
</dbReference>